<dbReference type="AlphaFoldDB" id="A0A9D1HBI3"/>
<dbReference type="SUPFAM" id="SSF56784">
    <property type="entry name" value="HAD-like"/>
    <property type="match status" value="1"/>
</dbReference>
<dbReference type="PROSITE" id="PS01228">
    <property type="entry name" value="COF_1"/>
    <property type="match status" value="1"/>
</dbReference>
<evidence type="ECO:0000313" key="2">
    <source>
        <dbReference type="Proteomes" id="UP000824161"/>
    </source>
</evidence>
<dbReference type="GO" id="GO:0000287">
    <property type="term" value="F:magnesium ion binding"/>
    <property type="evidence" value="ECO:0007669"/>
    <property type="project" value="TreeGrafter"/>
</dbReference>
<sequence>MIKAIFFDVDGTLLSFRTHRVPDSAVEALQRAREKGVKLFVASGRRKADIDQAHLPDVFDGYVTLNGGRCSLTDGTVVFERFIDREDIETLVAWQETSQAFPCILVTEERLHLNFTDENVAQLGRQLNLEMPPADDLQEWIAVARSGVSQMLWFLSPQQQAEVMDHFPHCRMVRWSPLFGDVIPESAGKDVGIARMVNYLGIRLEDTMAFGDGGNDIAMLQAVGTGVAMGNAAPEVRRAADFVTTSVDEDGIALAFEHFGLL</sequence>
<dbReference type="SFLD" id="SFLDS00003">
    <property type="entry name" value="Haloacid_Dehalogenase"/>
    <property type="match status" value="1"/>
</dbReference>
<dbReference type="PANTHER" id="PTHR10000">
    <property type="entry name" value="PHOSPHOSERINE PHOSPHATASE"/>
    <property type="match status" value="1"/>
</dbReference>
<dbReference type="Proteomes" id="UP000824161">
    <property type="component" value="Unassembled WGS sequence"/>
</dbReference>
<reference evidence="1" key="1">
    <citation type="submission" date="2020-10" db="EMBL/GenBank/DDBJ databases">
        <authorList>
            <person name="Gilroy R."/>
        </authorList>
    </citation>
    <scope>NUCLEOTIDE SEQUENCE</scope>
    <source>
        <strain evidence="1">1383</strain>
    </source>
</reference>
<evidence type="ECO:0000313" key="1">
    <source>
        <dbReference type="EMBL" id="HIT97887.1"/>
    </source>
</evidence>
<dbReference type="PROSITE" id="PS01229">
    <property type="entry name" value="COF_2"/>
    <property type="match status" value="1"/>
</dbReference>
<protein>
    <submittedName>
        <fullName evidence="1">Cof-type HAD-IIB family hydrolase</fullName>
    </submittedName>
</protein>
<comment type="caution">
    <text evidence="1">The sequence shown here is derived from an EMBL/GenBank/DDBJ whole genome shotgun (WGS) entry which is preliminary data.</text>
</comment>
<dbReference type="InterPro" id="IPR000150">
    <property type="entry name" value="Cof"/>
</dbReference>
<dbReference type="InterPro" id="IPR023214">
    <property type="entry name" value="HAD_sf"/>
</dbReference>
<reference evidence="1" key="2">
    <citation type="journal article" date="2021" name="PeerJ">
        <title>Extensive microbial diversity within the chicken gut microbiome revealed by metagenomics and culture.</title>
        <authorList>
            <person name="Gilroy R."/>
            <person name="Ravi A."/>
            <person name="Getino M."/>
            <person name="Pursley I."/>
            <person name="Horton D.L."/>
            <person name="Alikhan N.F."/>
            <person name="Baker D."/>
            <person name="Gharbi K."/>
            <person name="Hall N."/>
            <person name="Watson M."/>
            <person name="Adriaenssens E.M."/>
            <person name="Foster-Nyarko E."/>
            <person name="Jarju S."/>
            <person name="Secka A."/>
            <person name="Antonio M."/>
            <person name="Oren A."/>
            <person name="Chaudhuri R.R."/>
            <person name="La Ragione R."/>
            <person name="Hildebrand F."/>
            <person name="Pallen M.J."/>
        </authorList>
    </citation>
    <scope>NUCLEOTIDE SEQUENCE</scope>
    <source>
        <strain evidence="1">1383</strain>
    </source>
</reference>
<dbReference type="SFLD" id="SFLDG01140">
    <property type="entry name" value="C2.B:_Phosphomannomutase_and_P"/>
    <property type="match status" value="1"/>
</dbReference>
<dbReference type="GO" id="GO:0005829">
    <property type="term" value="C:cytosol"/>
    <property type="evidence" value="ECO:0007669"/>
    <property type="project" value="TreeGrafter"/>
</dbReference>
<dbReference type="NCBIfam" id="TIGR00099">
    <property type="entry name" value="Cof-subfamily"/>
    <property type="match status" value="1"/>
</dbReference>
<organism evidence="1 2">
    <name type="scientific">Candidatus Merdimorpha stercoravium</name>
    <dbReference type="NCBI Taxonomy" id="2840863"/>
    <lineage>
        <taxon>Bacteria</taxon>
        <taxon>Pseudomonadati</taxon>
        <taxon>Bacteroidota</taxon>
        <taxon>Flavobacteriia</taxon>
        <taxon>Flavobacteriales</taxon>
        <taxon>Candidatus Merdimorpha</taxon>
    </lineage>
</organism>
<dbReference type="Gene3D" id="3.40.50.1000">
    <property type="entry name" value="HAD superfamily/HAD-like"/>
    <property type="match status" value="1"/>
</dbReference>
<dbReference type="Gene3D" id="3.30.1240.10">
    <property type="match status" value="1"/>
</dbReference>
<name>A0A9D1HBI3_9FLAO</name>
<dbReference type="GO" id="GO:0016791">
    <property type="term" value="F:phosphatase activity"/>
    <property type="evidence" value="ECO:0007669"/>
    <property type="project" value="TreeGrafter"/>
</dbReference>
<dbReference type="InterPro" id="IPR036412">
    <property type="entry name" value="HAD-like_sf"/>
</dbReference>
<dbReference type="PANTHER" id="PTHR10000:SF25">
    <property type="entry name" value="PHOSPHATASE YKRA-RELATED"/>
    <property type="match status" value="1"/>
</dbReference>
<keyword evidence="1" id="KW-0378">Hydrolase</keyword>
<accession>A0A9D1HBI3</accession>
<dbReference type="Pfam" id="PF08282">
    <property type="entry name" value="Hydrolase_3"/>
    <property type="match status" value="1"/>
</dbReference>
<proteinExistence type="predicted"/>
<dbReference type="SFLD" id="SFLDG01144">
    <property type="entry name" value="C2.B.4:_PGP_Like"/>
    <property type="match status" value="1"/>
</dbReference>
<gene>
    <name evidence="1" type="ORF">IAC44_03515</name>
</gene>
<dbReference type="EMBL" id="DVLY01000082">
    <property type="protein sequence ID" value="HIT97887.1"/>
    <property type="molecule type" value="Genomic_DNA"/>
</dbReference>